<feature type="compositionally biased region" description="Low complexity" evidence="1">
    <location>
        <begin position="181"/>
        <end position="197"/>
    </location>
</feature>
<dbReference type="Proteomes" id="UP001229313">
    <property type="component" value="Chromosome"/>
</dbReference>
<name>A0ABY9P2U1_9GAMM</name>
<sequence>MPLTLGLTGMDPATESALQTAFKLANTRLGSRWSLVPEQQADFVVVDMDSMYGPMSWLRLHAAGKSVIALTAAQRTQADFLLGHPFSADSIAELLGEIAGHNGEPAAAAAAPKPVEIPQQPRTDPTAALPDVVVELLQTDLAQAKAATPVVAAPAAPASIAAAPVEPVAAVAPTAAVAPPAPAAPVAAPAAGVAPTTPASPAPAPAAPAPGLVAPAAPAPASVPAAAASVTARGDGLLDWLVPGRLRGLLRVGSGEERLLIDADQRRYHGPAALKPLSALFERGFAASEFELLPAAQWDAAAAQLGAPMPLARLVWFGNLLAGRGRLAPGYDPARRYRMTKWPQTEREYPKHFRIATVMMKGLSHLAEIAEASGVSEAEVADFINANLATGFAEAEGDPPPAEQAKSGGLFGRLRGR</sequence>
<accession>A0ABY9P2U1</accession>
<dbReference type="EMBL" id="CP133568">
    <property type="protein sequence ID" value="WMT01295.1"/>
    <property type="molecule type" value="Genomic_DNA"/>
</dbReference>
<keyword evidence="3" id="KW-1185">Reference proteome</keyword>
<feature type="region of interest" description="Disordered" evidence="1">
    <location>
        <begin position="181"/>
        <end position="207"/>
    </location>
</feature>
<proteinExistence type="predicted"/>
<protein>
    <submittedName>
        <fullName evidence="2">Uncharacterized protein</fullName>
    </submittedName>
</protein>
<dbReference type="RefSeq" id="WP_309150783.1">
    <property type="nucleotide sequence ID" value="NZ_CP133568.1"/>
</dbReference>
<gene>
    <name evidence="2" type="ORF">RDV84_14980</name>
</gene>
<feature type="region of interest" description="Disordered" evidence="1">
    <location>
        <begin position="105"/>
        <end position="124"/>
    </location>
</feature>
<evidence type="ECO:0000256" key="1">
    <source>
        <dbReference type="SAM" id="MobiDB-lite"/>
    </source>
</evidence>
<feature type="region of interest" description="Disordered" evidence="1">
    <location>
        <begin position="394"/>
        <end position="417"/>
    </location>
</feature>
<evidence type="ECO:0000313" key="3">
    <source>
        <dbReference type="Proteomes" id="UP001229313"/>
    </source>
</evidence>
<feature type="compositionally biased region" description="Pro residues" evidence="1">
    <location>
        <begin position="198"/>
        <end position="207"/>
    </location>
</feature>
<evidence type="ECO:0000313" key="2">
    <source>
        <dbReference type="EMBL" id="WMT01295.1"/>
    </source>
</evidence>
<reference evidence="2 3" key="1">
    <citation type="submission" date="2023-08" db="EMBL/GenBank/DDBJ databases">
        <title>The whole genome sequence of Lysobacter yananisis.</title>
        <authorList>
            <person name="Sun H."/>
        </authorList>
    </citation>
    <scope>NUCLEOTIDE SEQUENCE [LARGE SCALE GENOMIC DNA]</scope>
    <source>
        <strain evidence="2 3">SNNU513</strain>
    </source>
</reference>
<organism evidence="2 3">
    <name type="scientific">Lysobacter yananisis</name>
    <dbReference type="NCBI Taxonomy" id="1003114"/>
    <lineage>
        <taxon>Bacteria</taxon>
        <taxon>Pseudomonadati</taxon>
        <taxon>Pseudomonadota</taxon>
        <taxon>Gammaproteobacteria</taxon>
        <taxon>Lysobacterales</taxon>
        <taxon>Lysobacteraceae</taxon>
        <taxon>Lysobacter</taxon>
    </lineage>
</organism>